<dbReference type="EMBL" id="WSFO01000020">
    <property type="protein sequence ID" value="KAE9625482.1"/>
    <property type="molecule type" value="Genomic_DNA"/>
</dbReference>
<evidence type="ECO:0000313" key="1">
    <source>
        <dbReference type="EMBL" id="KAE9625482.1"/>
    </source>
</evidence>
<dbReference type="RefSeq" id="WP_158981696.1">
    <property type="nucleotide sequence ID" value="NZ_WSFO01000020.1"/>
</dbReference>
<proteinExistence type="predicted"/>
<accession>A0A6A4RA63</accession>
<reference evidence="1 2" key="1">
    <citation type="submission" date="2019-12" db="EMBL/GenBank/DDBJ databases">
        <authorList>
            <person name="Zhang Y.-J."/>
        </authorList>
    </citation>
    <scope>NUCLEOTIDE SEQUENCE [LARGE SCALE GENOMIC DNA]</scope>
    <source>
        <strain evidence="1 2">H18S-6</strain>
    </source>
</reference>
<comment type="caution">
    <text evidence="1">The sequence shown here is derived from an EMBL/GenBank/DDBJ whole genome shotgun (WGS) entry which is preliminary data.</text>
</comment>
<protein>
    <submittedName>
        <fullName evidence="1">Uncharacterized protein</fullName>
    </submittedName>
</protein>
<name>A0A6A4RA63_9RHOB</name>
<gene>
    <name evidence="1" type="ORF">GP644_22455</name>
</gene>
<organism evidence="1 2">
    <name type="scientific">Parasedimentitalea maritima</name>
    <dbReference type="NCBI Taxonomy" id="2578117"/>
    <lineage>
        <taxon>Bacteria</taxon>
        <taxon>Pseudomonadati</taxon>
        <taxon>Pseudomonadota</taxon>
        <taxon>Alphaproteobacteria</taxon>
        <taxon>Rhodobacterales</taxon>
        <taxon>Paracoccaceae</taxon>
        <taxon>Parasedimentitalea</taxon>
    </lineage>
</organism>
<dbReference type="Proteomes" id="UP000441586">
    <property type="component" value="Unassembled WGS sequence"/>
</dbReference>
<evidence type="ECO:0000313" key="2">
    <source>
        <dbReference type="Proteomes" id="UP000441586"/>
    </source>
</evidence>
<sequence length="123" mass="13583">MNGVVLWSDVRQHKAVIWCEDQGDLAFYSQKQPWSSMDLHEGDLVCFDLTLQHKTRLAVNPQVLEEAACAGLAQRLTVAGPIKSNREQPASDLPVSAQVIPFEGSRRRNGANACRAVRERIGG</sequence>
<dbReference type="AlphaFoldDB" id="A0A6A4RA63"/>